<evidence type="ECO:0000256" key="1">
    <source>
        <dbReference type="ARBA" id="ARBA00005952"/>
    </source>
</evidence>
<evidence type="ECO:0000256" key="5">
    <source>
        <dbReference type="ARBA" id="ARBA00023163"/>
    </source>
</evidence>
<evidence type="ECO:0000256" key="3">
    <source>
        <dbReference type="ARBA" id="ARBA00022884"/>
    </source>
</evidence>
<dbReference type="NCBIfam" id="TIGR01951">
    <property type="entry name" value="nusB"/>
    <property type="match status" value="1"/>
</dbReference>
<organism evidence="8 9">
    <name type="scientific">Clostridium botulinum D str. 1873</name>
    <dbReference type="NCBI Taxonomy" id="592027"/>
    <lineage>
        <taxon>Bacteria</taxon>
        <taxon>Bacillati</taxon>
        <taxon>Bacillota</taxon>
        <taxon>Clostridia</taxon>
        <taxon>Eubacteriales</taxon>
        <taxon>Clostridiaceae</taxon>
        <taxon>Clostridium</taxon>
    </lineage>
</organism>
<comment type="function">
    <text evidence="6">Involved in transcription antitermination. Required for transcription of ribosomal RNA (rRNA) genes. Binds specifically to the boxA antiterminator sequence of the ribosomal RNA (rrn) operons.</text>
</comment>
<gene>
    <name evidence="6 8" type="primary">nusB</name>
    <name evidence="8" type="ORF">CLG_B1083</name>
</gene>
<name>A0A9P2G7L2_CLOBO</name>
<keyword evidence="4 6" id="KW-0805">Transcription regulation</keyword>
<dbReference type="GO" id="GO:0005829">
    <property type="term" value="C:cytosol"/>
    <property type="evidence" value="ECO:0007669"/>
    <property type="project" value="TreeGrafter"/>
</dbReference>
<evidence type="ECO:0000256" key="2">
    <source>
        <dbReference type="ARBA" id="ARBA00022814"/>
    </source>
</evidence>
<keyword evidence="2 6" id="KW-0889">Transcription antitermination</keyword>
<dbReference type="HAMAP" id="MF_00073">
    <property type="entry name" value="NusB"/>
    <property type="match status" value="1"/>
</dbReference>
<accession>A0A9P2G7L2</accession>
<dbReference type="PANTHER" id="PTHR11078">
    <property type="entry name" value="N UTILIZATION SUBSTANCE PROTEIN B-RELATED"/>
    <property type="match status" value="1"/>
</dbReference>
<dbReference type="Gene3D" id="1.10.940.10">
    <property type="entry name" value="NusB-like"/>
    <property type="match status" value="1"/>
</dbReference>
<evidence type="ECO:0000313" key="9">
    <source>
        <dbReference type="Proteomes" id="UP000006160"/>
    </source>
</evidence>
<keyword evidence="3 6" id="KW-0694">RNA-binding</keyword>
<dbReference type="GO" id="GO:0031564">
    <property type="term" value="P:transcription antitermination"/>
    <property type="evidence" value="ECO:0007669"/>
    <property type="project" value="UniProtKB-KW"/>
</dbReference>
<dbReference type="GO" id="GO:0003723">
    <property type="term" value="F:RNA binding"/>
    <property type="evidence" value="ECO:0007669"/>
    <property type="project" value="UniProtKB-UniRule"/>
</dbReference>
<dbReference type="GeneID" id="66319795"/>
<evidence type="ECO:0000259" key="7">
    <source>
        <dbReference type="Pfam" id="PF01029"/>
    </source>
</evidence>
<evidence type="ECO:0000256" key="4">
    <source>
        <dbReference type="ARBA" id="ARBA00023015"/>
    </source>
</evidence>
<dbReference type="PANTHER" id="PTHR11078:SF3">
    <property type="entry name" value="ANTITERMINATION NUSB DOMAIN-CONTAINING PROTEIN"/>
    <property type="match status" value="1"/>
</dbReference>
<dbReference type="InterPro" id="IPR011605">
    <property type="entry name" value="NusB_fam"/>
</dbReference>
<comment type="caution">
    <text evidence="8">The sequence shown here is derived from an EMBL/GenBank/DDBJ whole genome shotgun (WGS) entry which is preliminary data.</text>
</comment>
<dbReference type="Proteomes" id="UP000006160">
    <property type="component" value="Unassembled WGS sequence"/>
</dbReference>
<proteinExistence type="inferred from homology"/>
<dbReference type="AlphaFoldDB" id="A0A9P2G7L2"/>
<dbReference type="RefSeq" id="WP_003376289.1">
    <property type="nucleotide sequence ID" value="NZ_ACSJ01000007.1"/>
</dbReference>
<dbReference type="InterPro" id="IPR035926">
    <property type="entry name" value="NusB-like_sf"/>
</dbReference>
<sequence>MNRRKSREIAMKLLFEMSINKEELKEIIHNFKENTDTSLKDVDFEYINKIIQGVQDNIETIDSKIEENLTKWKLNRLSKIDLTILRISTYEIIFVEDIPEKVAVNEGIELAKKYSAENSPAFINGVLGNMMKIQK</sequence>
<evidence type="ECO:0000313" key="8">
    <source>
        <dbReference type="EMBL" id="EES91452.1"/>
    </source>
</evidence>
<reference evidence="8 9" key="1">
    <citation type="submission" date="2009-10" db="EMBL/GenBank/DDBJ databases">
        <authorList>
            <person name="Shrivastava S."/>
            <person name="Brinkac L.B."/>
            <person name="Brown J.L."/>
            <person name="Bruce D.B."/>
            <person name="Detter C."/>
            <person name="Green L.D."/>
            <person name="Munk C.A."/>
            <person name="Rogers Y.C."/>
            <person name="Tapia R."/>
            <person name="Saunders E.S."/>
            <person name="Sims D.R."/>
            <person name="Smith L.A."/>
            <person name="Smith T.J."/>
            <person name="Sutton G."/>
            <person name="Brettin T."/>
        </authorList>
    </citation>
    <scope>NUCLEOTIDE SEQUENCE [LARGE SCALE GENOMIC DNA]</scope>
    <source>
        <strain evidence="9">D str. 1873</strain>
    </source>
</reference>
<dbReference type="EMBL" id="ACSJ01000007">
    <property type="protein sequence ID" value="EES91452.1"/>
    <property type="molecule type" value="Genomic_DNA"/>
</dbReference>
<feature type="domain" description="NusB/RsmB/TIM44" evidence="7">
    <location>
        <begin position="4"/>
        <end position="132"/>
    </location>
</feature>
<evidence type="ECO:0000256" key="6">
    <source>
        <dbReference type="HAMAP-Rule" id="MF_00073"/>
    </source>
</evidence>
<dbReference type="Pfam" id="PF01029">
    <property type="entry name" value="NusB"/>
    <property type="match status" value="1"/>
</dbReference>
<keyword evidence="5 6" id="KW-0804">Transcription</keyword>
<protein>
    <recommendedName>
        <fullName evidence="6">Transcription antitermination protein NusB</fullName>
    </recommendedName>
    <alternativeName>
        <fullName evidence="6">Antitermination factor NusB</fullName>
    </alternativeName>
</protein>
<comment type="similarity">
    <text evidence="1 6">Belongs to the NusB family.</text>
</comment>
<dbReference type="SUPFAM" id="SSF48013">
    <property type="entry name" value="NusB-like"/>
    <property type="match status" value="1"/>
</dbReference>
<dbReference type="InterPro" id="IPR006027">
    <property type="entry name" value="NusB_RsmB_TIM44"/>
</dbReference>
<dbReference type="GO" id="GO:0006353">
    <property type="term" value="P:DNA-templated transcription termination"/>
    <property type="evidence" value="ECO:0007669"/>
    <property type="project" value="UniProtKB-UniRule"/>
</dbReference>